<name>A0ABN8N095_9CNID</name>
<dbReference type="Gene3D" id="3.20.20.190">
    <property type="entry name" value="Phosphatidylinositol (PI) phosphodiesterase"/>
    <property type="match status" value="1"/>
</dbReference>
<reference evidence="2 3" key="1">
    <citation type="submission" date="2022-05" db="EMBL/GenBank/DDBJ databases">
        <authorList>
            <consortium name="Genoscope - CEA"/>
            <person name="William W."/>
        </authorList>
    </citation>
    <scope>NUCLEOTIDE SEQUENCE [LARGE SCALE GENOMIC DNA]</scope>
</reference>
<evidence type="ECO:0000313" key="2">
    <source>
        <dbReference type="EMBL" id="CAH3036988.1"/>
    </source>
</evidence>
<dbReference type="Pfam" id="PF03009">
    <property type="entry name" value="GDPD"/>
    <property type="match status" value="1"/>
</dbReference>
<proteinExistence type="predicted"/>
<comment type="caution">
    <text evidence="2">The sequence shown here is derived from an EMBL/GenBank/DDBJ whole genome shotgun (WGS) entry which is preliminary data.</text>
</comment>
<dbReference type="EMBL" id="CALNXK010000005">
    <property type="protein sequence ID" value="CAH3036988.1"/>
    <property type="molecule type" value="Genomic_DNA"/>
</dbReference>
<feature type="domain" description="GP-PDE" evidence="1">
    <location>
        <begin position="45"/>
        <end position="313"/>
    </location>
</feature>
<keyword evidence="3" id="KW-1185">Reference proteome</keyword>
<sequence length="313" mass="35627">MESLCCLQFFAFVLVLIAILYRVLRLPRPDPNIDKSFLRNDKSESAIVAHRGGSAEAPENTLAAFRMSKENGAIGVEFDVDFTRDGRAVVIHDSTVDRTTDGIGLVSDFSFEEIRRLDASCKHPLSDKFPREKIPSVEEVVELCASLGLKMIIEIKKGSNSEETAQYLTNLFSSYQLYDRALVCSYFPGVIYKVRKTDPKIITALVWWRDSMSYIITGGKELFEIDSSIKVSFLSFFDRIWEALLPWYYDFLGVPILSCAKEHVCADMLELWRGYGVDVVTWTVNHLKAKVFFMECLDCSVITDCVKRNSVWN</sequence>
<dbReference type="SUPFAM" id="SSF51695">
    <property type="entry name" value="PLC-like phosphodiesterases"/>
    <property type="match status" value="1"/>
</dbReference>
<dbReference type="Proteomes" id="UP001159405">
    <property type="component" value="Unassembled WGS sequence"/>
</dbReference>
<accession>A0ABN8N095</accession>
<dbReference type="InterPro" id="IPR017946">
    <property type="entry name" value="PLC-like_Pdiesterase_TIM-brl"/>
</dbReference>
<evidence type="ECO:0000313" key="3">
    <source>
        <dbReference type="Proteomes" id="UP001159405"/>
    </source>
</evidence>
<dbReference type="PANTHER" id="PTHR46320">
    <property type="entry name" value="GLYCEROPHOSPHODIESTER PHOSPHODIESTERASE 1"/>
    <property type="match status" value="1"/>
</dbReference>
<gene>
    <name evidence="2" type="ORF">PLOB_00035701</name>
</gene>
<dbReference type="PANTHER" id="PTHR46320:SF1">
    <property type="entry name" value="GLYCEROPHOSPHODIESTER PHOSPHODIESTERASE 1"/>
    <property type="match status" value="1"/>
</dbReference>
<dbReference type="InterPro" id="IPR030395">
    <property type="entry name" value="GP_PDE_dom"/>
</dbReference>
<evidence type="ECO:0000259" key="1">
    <source>
        <dbReference type="PROSITE" id="PS51704"/>
    </source>
</evidence>
<dbReference type="PROSITE" id="PS51704">
    <property type="entry name" value="GP_PDE"/>
    <property type="match status" value="1"/>
</dbReference>
<protein>
    <recommendedName>
        <fullName evidence="1">GP-PDE domain-containing protein</fullName>
    </recommendedName>
</protein>
<organism evidence="2 3">
    <name type="scientific">Porites lobata</name>
    <dbReference type="NCBI Taxonomy" id="104759"/>
    <lineage>
        <taxon>Eukaryota</taxon>
        <taxon>Metazoa</taxon>
        <taxon>Cnidaria</taxon>
        <taxon>Anthozoa</taxon>
        <taxon>Hexacorallia</taxon>
        <taxon>Scleractinia</taxon>
        <taxon>Fungiina</taxon>
        <taxon>Poritidae</taxon>
        <taxon>Porites</taxon>
    </lineage>
</organism>